<keyword evidence="1" id="KW-0472">Membrane</keyword>
<keyword evidence="1" id="KW-1133">Transmembrane helix</keyword>
<sequence length="214" mass="24039">MAEEYAEKMPRKTDAELLLYLRNRAEYREDAVLAALEELTRRGHQPADAESIRAELQPVVDQQRQERQALEARRIAVEATPETLTTEAAGPALYSPGTIALFSMLISFLAGGALLVLNMVRLKESGKALRVVAFMIGFMVASSYTLQWLMQTYGPHLWFVSVVNLIAALTYLLYFWPQYVGPRAYVSRQWLPALLICLALVFGLYALVMPGLLK</sequence>
<protein>
    <submittedName>
        <fullName evidence="2">Uncharacterized protein</fullName>
    </submittedName>
</protein>
<name>A0A4Z0PJD1_9BACT</name>
<evidence type="ECO:0000313" key="2">
    <source>
        <dbReference type="EMBL" id="TGE15647.1"/>
    </source>
</evidence>
<dbReference type="EMBL" id="SRLD01000021">
    <property type="protein sequence ID" value="TGE15647.1"/>
    <property type="molecule type" value="Genomic_DNA"/>
</dbReference>
<evidence type="ECO:0000256" key="1">
    <source>
        <dbReference type="SAM" id="Phobius"/>
    </source>
</evidence>
<dbReference type="RefSeq" id="WP_135497998.1">
    <property type="nucleotide sequence ID" value="NZ_SRLD01000021.1"/>
</dbReference>
<proteinExistence type="predicted"/>
<dbReference type="AlphaFoldDB" id="A0A4Z0PJD1"/>
<dbReference type="SUPFAM" id="SSF103473">
    <property type="entry name" value="MFS general substrate transporter"/>
    <property type="match status" value="1"/>
</dbReference>
<dbReference type="Proteomes" id="UP000297739">
    <property type="component" value="Unassembled WGS sequence"/>
</dbReference>
<comment type="caution">
    <text evidence="2">The sequence shown here is derived from an EMBL/GenBank/DDBJ whole genome shotgun (WGS) entry which is preliminary data.</text>
</comment>
<evidence type="ECO:0000313" key="3">
    <source>
        <dbReference type="Proteomes" id="UP000297739"/>
    </source>
</evidence>
<dbReference type="InterPro" id="IPR036259">
    <property type="entry name" value="MFS_trans_sf"/>
</dbReference>
<feature type="transmembrane region" description="Helical" evidence="1">
    <location>
        <begin position="189"/>
        <end position="208"/>
    </location>
</feature>
<dbReference type="OrthoDB" id="882708at2"/>
<feature type="transmembrane region" description="Helical" evidence="1">
    <location>
        <begin position="129"/>
        <end position="150"/>
    </location>
</feature>
<reference evidence="2 3" key="1">
    <citation type="submission" date="2019-04" db="EMBL/GenBank/DDBJ databases">
        <authorList>
            <person name="Feng G."/>
            <person name="Zhang J."/>
            <person name="Zhu H."/>
        </authorList>
    </citation>
    <scope>NUCLEOTIDE SEQUENCE [LARGE SCALE GENOMIC DNA]</scope>
    <source>
        <strain evidence="2 3">JCM 17223</strain>
    </source>
</reference>
<feature type="transmembrane region" description="Helical" evidence="1">
    <location>
        <begin position="156"/>
        <end position="177"/>
    </location>
</feature>
<accession>A0A4Z0PJD1</accession>
<feature type="transmembrane region" description="Helical" evidence="1">
    <location>
        <begin position="99"/>
        <end position="117"/>
    </location>
</feature>
<keyword evidence="1" id="KW-0812">Transmembrane</keyword>
<gene>
    <name evidence="2" type="ORF">E5J99_11720</name>
</gene>
<organism evidence="2 3">
    <name type="scientific">Hymenobacter elongatus</name>
    <dbReference type="NCBI Taxonomy" id="877208"/>
    <lineage>
        <taxon>Bacteria</taxon>
        <taxon>Pseudomonadati</taxon>
        <taxon>Bacteroidota</taxon>
        <taxon>Cytophagia</taxon>
        <taxon>Cytophagales</taxon>
        <taxon>Hymenobacteraceae</taxon>
        <taxon>Hymenobacter</taxon>
    </lineage>
</organism>
<keyword evidence="3" id="KW-1185">Reference proteome</keyword>